<organism evidence="7 8">
    <name type="scientific">Riccia sorocarpa</name>
    <dbReference type="NCBI Taxonomy" id="122646"/>
    <lineage>
        <taxon>Eukaryota</taxon>
        <taxon>Viridiplantae</taxon>
        <taxon>Streptophyta</taxon>
        <taxon>Embryophyta</taxon>
        <taxon>Marchantiophyta</taxon>
        <taxon>Marchantiopsida</taxon>
        <taxon>Marchantiidae</taxon>
        <taxon>Marchantiales</taxon>
        <taxon>Ricciaceae</taxon>
        <taxon>Riccia</taxon>
    </lineage>
</organism>
<comment type="subcellular location">
    <subcellularLocation>
        <location evidence="6">Golgi apparatus</location>
        <location evidence="6">Golgi stack membrane</location>
        <topology evidence="6">Single-pass type II membrane protein</topology>
    </subcellularLocation>
</comment>
<protein>
    <recommendedName>
        <fullName evidence="6">Fucosyltransferase</fullName>
        <ecNumber evidence="6">2.4.1.-</ecNumber>
    </recommendedName>
</protein>
<comment type="caution">
    <text evidence="7">The sequence shown here is derived from an EMBL/GenBank/DDBJ whole genome shotgun (WGS) entry which is preliminary data.</text>
</comment>
<dbReference type="PANTHER" id="PTHR31889">
    <property type="entry name" value="FUCOSYLTRANSFERASE 2-RELATED"/>
    <property type="match status" value="1"/>
</dbReference>
<dbReference type="Gene3D" id="3.40.50.11340">
    <property type="match status" value="1"/>
</dbReference>
<evidence type="ECO:0000256" key="2">
    <source>
        <dbReference type="ARBA" id="ARBA00022676"/>
    </source>
</evidence>
<dbReference type="GO" id="GO:0032580">
    <property type="term" value="C:Golgi cisterna membrane"/>
    <property type="evidence" value="ECO:0007669"/>
    <property type="project" value="UniProtKB-SubCell"/>
</dbReference>
<proteinExistence type="inferred from homology"/>
<evidence type="ECO:0000256" key="3">
    <source>
        <dbReference type="ARBA" id="ARBA00022679"/>
    </source>
</evidence>
<evidence type="ECO:0000256" key="1">
    <source>
        <dbReference type="ARBA" id="ARBA00010481"/>
    </source>
</evidence>
<keyword evidence="6" id="KW-0812">Transmembrane</keyword>
<evidence type="ECO:0000256" key="4">
    <source>
        <dbReference type="ARBA" id="ARBA00023180"/>
    </source>
</evidence>
<gene>
    <name evidence="7" type="ORF">R1sor_010324</name>
</gene>
<dbReference type="Pfam" id="PF03254">
    <property type="entry name" value="XG_FTase"/>
    <property type="match status" value="1"/>
</dbReference>
<comment type="similarity">
    <text evidence="1 6">Belongs to the glycosyltransferase 37 family.</text>
</comment>
<dbReference type="EC" id="2.4.1.-" evidence="6"/>
<evidence type="ECO:0000313" key="8">
    <source>
        <dbReference type="Proteomes" id="UP001633002"/>
    </source>
</evidence>
<dbReference type="EMBL" id="JBJQOH010000002">
    <property type="protein sequence ID" value="KAL3696248.1"/>
    <property type="molecule type" value="Genomic_DNA"/>
</dbReference>
<keyword evidence="8" id="KW-1185">Reference proteome</keyword>
<keyword evidence="2 6" id="KW-0328">Glycosyltransferase</keyword>
<evidence type="ECO:0000313" key="7">
    <source>
        <dbReference type="EMBL" id="KAL3696248.1"/>
    </source>
</evidence>
<dbReference type="GO" id="GO:0071555">
    <property type="term" value="P:cell wall organization"/>
    <property type="evidence" value="ECO:0007669"/>
    <property type="project" value="UniProtKB-UniRule"/>
</dbReference>
<evidence type="ECO:0000256" key="5">
    <source>
        <dbReference type="ARBA" id="ARBA00023316"/>
    </source>
</evidence>
<dbReference type="Proteomes" id="UP001633002">
    <property type="component" value="Unassembled WGS sequence"/>
</dbReference>
<keyword evidence="4" id="KW-0325">Glycoprotein</keyword>
<name>A0ABD3HXY0_9MARC</name>
<dbReference type="FunFam" id="3.40.50.11340:FF:000005">
    <property type="entry name" value="Galactoside 2-alpha-L-fucosyltransferase"/>
    <property type="match status" value="1"/>
</dbReference>
<keyword evidence="6" id="KW-0333">Golgi apparatus</keyword>
<dbReference type="AlphaFoldDB" id="A0ABD3HXY0"/>
<keyword evidence="5 6" id="KW-0961">Cell wall biogenesis/degradation</keyword>
<keyword evidence="6" id="KW-0472">Membrane</keyword>
<dbReference type="PANTHER" id="PTHR31889:SF2">
    <property type="entry name" value="FUCOSYLTRANSFERASE 3"/>
    <property type="match status" value="1"/>
</dbReference>
<comment type="function">
    <text evidence="6">May be involved in cell wall biosynthesis.</text>
</comment>
<dbReference type="InterPro" id="IPR004938">
    <property type="entry name" value="XG_FTase"/>
</dbReference>
<sequence>MELPRSRRPSQSLVGGKTECGLPYASVGNEKRSRTPVVLSCMIILALVASSLYYDLFLSFVCDSQSDKSPDGLFGVEAHISSTSVAARSGNVLPERTSSIEDRTLAGLLPDPSEFEPDVCASRNHQPHRKNYFQPSKELISRLRRYEVRHRECASQARNFFRTQKRGKKGDCRYVVWIGYSGLGNRLMSLSSAFLYALLTDRILLVDGTKHIGDLLCEPIPKASWLLPPEFTVEWLQALNESSPQRFRHLPNSTDGGGKLQTADFSYVQLTHTSDHRDESFFCDESQDHLESVPWVFMKTNNYLPPAYYFVSKFSADLAALFPDREVLFHVLGNYLFHPSDMAWEWITRFYRSYLSDRDRLVGIQIRTFHDSPLPHFAEQLQQCILNNDLLPKVVAGSVPKPQISGLRGPKNGTTVLMTGLDSYYFDNLRDYFLSGPTESGEIVAIHQPSHEGYQQTDIISHDLKAWAEIYLLSLSDTLITSGWSTFGYSAQSLAGIRPWILFRATDDKMPDTPCVRATLAKTLLGVRNWLMSLHL</sequence>
<accession>A0ABD3HXY0</accession>
<dbReference type="GO" id="GO:0016757">
    <property type="term" value="F:glycosyltransferase activity"/>
    <property type="evidence" value="ECO:0007669"/>
    <property type="project" value="UniProtKB-KW"/>
</dbReference>
<feature type="transmembrane region" description="Helical" evidence="6">
    <location>
        <begin position="37"/>
        <end position="61"/>
    </location>
</feature>
<evidence type="ECO:0000256" key="6">
    <source>
        <dbReference type="RuleBase" id="RU367004"/>
    </source>
</evidence>
<reference evidence="7 8" key="1">
    <citation type="submission" date="2024-09" db="EMBL/GenBank/DDBJ databases">
        <title>Chromosome-scale assembly of Riccia sorocarpa.</title>
        <authorList>
            <person name="Paukszto L."/>
        </authorList>
    </citation>
    <scope>NUCLEOTIDE SEQUENCE [LARGE SCALE GENOMIC DNA]</scope>
    <source>
        <strain evidence="7">LP-2024</strain>
        <tissue evidence="7">Aerial parts of the thallus</tissue>
    </source>
</reference>
<keyword evidence="6" id="KW-1133">Transmembrane helix</keyword>
<keyword evidence="3 6" id="KW-0808">Transferase</keyword>